<dbReference type="AlphaFoldDB" id="A8PC89"/>
<dbReference type="EMBL" id="AACS02000011">
    <property type="protein sequence ID" value="EAU81399.1"/>
    <property type="molecule type" value="Genomic_DNA"/>
</dbReference>
<gene>
    <name evidence="2" type="ORF">CC1G_05229</name>
</gene>
<dbReference type="VEuPathDB" id="FungiDB:CC1G_05229"/>
<sequence>MLFFSSRKLALKHRRFPLVTAPLKWIGLTEESSKALQPPNPPEPGPSAQAAHNEDRDMDEDAQSDDGSTEYTSSEGSRSPSYSPPPPRQPTIPRPTPWFERPYEDTPEPPLPPLRFDVSAHARKFERELMRSPVKNPQQEIFVRELKRLGQQQQWNRTLNAARAFAATGINLEERGQERQRRARDKAAAAARAAAERELKRQKMMARKLPPQRPLDILQGGAYVLPSVRAHRAQEAAGGAGGAGTSAGAGPSRPRTAFGQPEPQPSPPRRPRIPYVDPKPLMRARLSDLHRNVVVGFRRSPRKAKRTTRN</sequence>
<proteinExistence type="predicted"/>
<feature type="compositionally biased region" description="Gly residues" evidence="1">
    <location>
        <begin position="238"/>
        <end position="247"/>
    </location>
</feature>
<reference evidence="2 3" key="1">
    <citation type="journal article" date="2010" name="Proc. Natl. Acad. Sci. U.S.A.">
        <title>Insights into evolution of multicellular fungi from the assembled chromosomes of the mushroom Coprinopsis cinerea (Coprinus cinereus).</title>
        <authorList>
            <person name="Stajich J.E."/>
            <person name="Wilke S.K."/>
            <person name="Ahren D."/>
            <person name="Au C.H."/>
            <person name="Birren B.W."/>
            <person name="Borodovsky M."/>
            <person name="Burns C."/>
            <person name="Canback B."/>
            <person name="Casselton L.A."/>
            <person name="Cheng C.K."/>
            <person name="Deng J."/>
            <person name="Dietrich F.S."/>
            <person name="Fargo D.C."/>
            <person name="Farman M.L."/>
            <person name="Gathman A.C."/>
            <person name="Goldberg J."/>
            <person name="Guigo R."/>
            <person name="Hoegger P.J."/>
            <person name="Hooker J.B."/>
            <person name="Huggins A."/>
            <person name="James T.Y."/>
            <person name="Kamada T."/>
            <person name="Kilaru S."/>
            <person name="Kodira C."/>
            <person name="Kues U."/>
            <person name="Kupfer D."/>
            <person name="Kwan H.S."/>
            <person name="Lomsadze A."/>
            <person name="Li W."/>
            <person name="Lilly W.W."/>
            <person name="Ma L.J."/>
            <person name="Mackey A.J."/>
            <person name="Manning G."/>
            <person name="Martin F."/>
            <person name="Muraguchi H."/>
            <person name="Natvig D.O."/>
            <person name="Palmerini H."/>
            <person name="Ramesh M.A."/>
            <person name="Rehmeyer C.J."/>
            <person name="Roe B.A."/>
            <person name="Shenoy N."/>
            <person name="Stanke M."/>
            <person name="Ter-Hovhannisyan V."/>
            <person name="Tunlid A."/>
            <person name="Velagapudi R."/>
            <person name="Vision T.J."/>
            <person name="Zeng Q."/>
            <person name="Zolan M.E."/>
            <person name="Pukkila P.J."/>
        </authorList>
    </citation>
    <scope>NUCLEOTIDE SEQUENCE [LARGE SCALE GENOMIC DNA]</scope>
    <source>
        <strain evidence="3">Okayama-7 / 130 / ATCC MYA-4618 / FGSC 9003</strain>
    </source>
</reference>
<dbReference type="InParanoid" id="A8PC89"/>
<name>A8PC89_COPC7</name>
<feature type="region of interest" description="Disordered" evidence="1">
    <location>
        <begin position="30"/>
        <end position="116"/>
    </location>
</feature>
<feature type="compositionally biased region" description="Pro residues" evidence="1">
    <location>
        <begin position="82"/>
        <end position="96"/>
    </location>
</feature>
<accession>A8PC89</accession>
<comment type="caution">
    <text evidence="2">The sequence shown here is derived from an EMBL/GenBank/DDBJ whole genome shotgun (WGS) entry which is preliminary data.</text>
</comment>
<feature type="compositionally biased region" description="Acidic residues" evidence="1">
    <location>
        <begin position="56"/>
        <end position="68"/>
    </location>
</feature>
<feature type="region of interest" description="Disordered" evidence="1">
    <location>
        <begin position="234"/>
        <end position="279"/>
    </location>
</feature>
<feature type="compositionally biased region" description="Low complexity" evidence="1">
    <location>
        <begin position="72"/>
        <end position="81"/>
    </location>
</feature>
<evidence type="ECO:0000256" key="1">
    <source>
        <dbReference type="SAM" id="MobiDB-lite"/>
    </source>
</evidence>
<evidence type="ECO:0000313" key="3">
    <source>
        <dbReference type="Proteomes" id="UP000001861"/>
    </source>
</evidence>
<dbReference type="Proteomes" id="UP000001861">
    <property type="component" value="Unassembled WGS sequence"/>
</dbReference>
<dbReference type="RefSeq" id="XP_001840343.1">
    <property type="nucleotide sequence ID" value="XM_001840291.1"/>
</dbReference>
<protein>
    <submittedName>
        <fullName evidence="2">Uncharacterized protein</fullName>
    </submittedName>
</protein>
<organism evidence="2 3">
    <name type="scientific">Coprinopsis cinerea (strain Okayama-7 / 130 / ATCC MYA-4618 / FGSC 9003)</name>
    <name type="common">Inky cap fungus</name>
    <name type="synonym">Hormographiella aspergillata</name>
    <dbReference type="NCBI Taxonomy" id="240176"/>
    <lineage>
        <taxon>Eukaryota</taxon>
        <taxon>Fungi</taxon>
        <taxon>Dikarya</taxon>
        <taxon>Basidiomycota</taxon>
        <taxon>Agaricomycotina</taxon>
        <taxon>Agaricomycetes</taxon>
        <taxon>Agaricomycetidae</taxon>
        <taxon>Agaricales</taxon>
        <taxon>Agaricineae</taxon>
        <taxon>Psathyrellaceae</taxon>
        <taxon>Coprinopsis</taxon>
    </lineage>
</organism>
<evidence type="ECO:0000313" key="2">
    <source>
        <dbReference type="EMBL" id="EAU81399.1"/>
    </source>
</evidence>
<keyword evidence="3" id="KW-1185">Reference proteome</keyword>
<dbReference type="GeneID" id="6016979"/>
<dbReference type="KEGG" id="cci:CC1G_05229"/>